<gene>
    <name evidence="2" type="ORF">JOF55_003179</name>
</gene>
<evidence type="ECO:0000313" key="2">
    <source>
        <dbReference type="EMBL" id="MDR7302998.1"/>
    </source>
</evidence>
<dbReference type="Proteomes" id="UP001180845">
    <property type="component" value="Unassembled WGS sequence"/>
</dbReference>
<protein>
    <submittedName>
        <fullName evidence="2">Transcriptional regulator with XRE-family HTH domain</fullName>
    </submittedName>
</protein>
<comment type="caution">
    <text evidence="2">The sequence shown here is derived from an EMBL/GenBank/DDBJ whole genome shotgun (WGS) entry which is preliminary data.</text>
</comment>
<dbReference type="InterPro" id="IPR043917">
    <property type="entry name" value="DUF5753"/>
</dbReference>
<keyword evidence="3" id="KW-1185">Reference proteome</keyword>
<dbReference type="Pfam" id="PF13560">
    <property type="entry name" value="HTH_31"/>
    <property type="match status" value="1"/>
</dbReference>
<feature type="domain" description="HTH cro/C1-type" evidence="1">
    <location>
        <begin position="46"/>
        <end position="100"/>
    </location>
</feature>
<dbReference type="AlphaFoldDB" id="A0AAE4CQS7"/>
<dbReference type="GO" id="GO:0003677">
    <property type="term" value="F:DNA binding"/>
    <property type="evidence" value="ECO:0007669"/>
    <property type="project" value="InterPro"/>
</dbReference>
<reference evidence="2" key="1">
    <citation type="submission" date="2023-07" db="EMBL/GenBank/DDBJ databases">
        <title>Sequencing the genomes of 1000 actinobacteria strains.</title>
        <authorList>
            <person name="Klenk H.-P."/>
        </authorList>
    </citation>
    <scope>NUCLEOTIDE SEQUENCE</scope>
    <source>
        <strain evidence="2">DSM 45977</strain>
    </source>
</reference>
<dbReference type="SMART" id="SM00530">
    <property type="entry name" value="HTH_XRE"/>
    <property type="match status" value="1"/>
</dbReference>
<name>A0AAE4CQS7_9ACTN</name>
<organism evidence="2 3">
    <name type="scientific">Haloactinomyces albus</name>
    <dbReference type="NCBI Taxonomy" id="1352928"/>
    <lineage>
        <taxon>Bacteria</taxon>
        <taxon>Bacillati</taxon>
        <taxon>Actinomycetota</taxon>
        <taxon>Actinomycetes</taxon>
        <taxon>Actinopolysporales</taxon>
        <taxon>Actinopolysporaceae</taxon>
        <taxon>Haloactinomyces</taxon>
    </lineage>
</organism>
<accession>A0AAE4CQS7</accession>
<dbReference type="PROSITE" id="PS50943">
    <property type="entry name" value="HTH_CROC1"/>
    <property type="match status" value="1"/>
</dbReference>
<evidence type="ECO:0000313" key="3">
    <source>
        <dbReference type="Proteomes" id="UP001180845"/>
    </source>
</evidence>
<proteinExistence type="predicted"/>
<dbReference type="CDD" id="cd00093">
    <property type="entry name" value="HTH_XRE"/>
    <property type="match status" value="1"/>
</dbReference>
<dbReference type="InterPro" id="IPR001387">
    <property type="entry name" value="Cro/C1-type_HTH"/>
</dbReference>
<dbReference type="Gene3D" id="1.10.260.40">
    <property type="entry name" value="lambda repressor-like DNA-binding domains"/>
    <property type="match status" value="1"/>
</dbReference>
<dbReference type="SUPFAM" id="SSF47413">
    <property type="entry name" value="lambda repressor-like DNA-binding domains"/>
    <property type="match status" value="1"/>
</dbReference>
<evidence type="ECO:0000259" key="1">
    <source>
        <dbReference type="PROSITE" id="PS50943"/>
    </source>
</evidence>
<dbReference type="Pfam" id="PF19054">
    <property type="entry name" value="DUF5753"/>
    <property type="match status" value="1"/>
</dbReference>
<dbReference type="InterPro" id="IPR010982">
    <property type="entry name" value="Lambda_DNA-bd_dom_sf"/>
</dbReference>
<sequence>MSSVVVVTGCCPPDGEMLMTHGGRKGTLGGMTVSPTVRRRRLAAELRRLRAALDLTQQQAAAHLGCTQAKIGRFETAKRTPSVGDVSALLDFYGVGDAEREQLLNLTRDARKRGWWHSYSDVLPEWYETYVGLEAEASSIHTYESEAIPGLLQTHEYAYAITKATLIRADEAEIARRVELRIQRQQRVIGEKPLELWAVLGEAALRRRVGGPGVLRRQLEHVLKLVAMANVTVQVMPLDAGAHPAQVGPFVILRYSDHADPDVVYLETHVGGLYLEREIELSNYVTMMDHLRAHAIDPETSLQVIDERIGEL</sequence>
<dbReference type="EMBL" id="JAVDXW010000001">
    <property type="protein sequence ID" value="MDR7302998.1"/>
    <property type="molecule type" value="Genomic_DNA"/>
</dbReference>